<sequence>MNFSSVIRKNFTHNFKKYMSFYFVNSLIIAMLFMYGSLIFNPEVIESSKQSTLQSTVIFALIAITLFSIVFITYANIAFLKNRGKEFGMYLTLGMTTKNLNKLIFIENLGIMVASLITGLLSGALFGRLFYMGLNKILISKPLVYDLNRSSFLLSIGIFVLIFLGNAIFNVSYIKKVSIIDVIKSSKKKEAGKSNKFIGVVSLILLVGSFYCLPKTLHGEMFKNNSSMPYVFMLLMLVCPYMVIGSFIDIVKWILSKFPKSYNNNILILGNLSHRFTAYRSILYMLSLLVAVAMLCMGFSYSMYSSSRAFITADKPYDIMFIESDNYNKVKQEDIKNLLNQNNSKLKTYKALEYMAVPVFKEDEKGNYSLDKTENIISETNYNKHMGTNLRVNPGQSIYVTEYESAGYKYPSSIFAPMNEKQKRKLKIF</sequence>
<feature type="transmembrane region" description="Helical" evidence="6">
    <location>
        <begin position="151"/>
        <end position="173"/>
    </location>
</feature>
<name>A0ABY8R800_PARBF</name>
<dbReference type="Pfam" id="PF02687">
    <property type="entry name" value="FtsX"/>
    <property type="match status" value="1"/>
</dbReference>
<keyword evidence="9" id="KW-1185">Reference proteome</keyword>
<organism evidence="8 9">
    <name type="scientific">Paraclostridium bifermentans</name>
    <name type="common">Clostridium bifermentans</name>
    <dbReference type="NCBI Taxonomy" id="1490"/>
    <lineage>
        <taxon>Bacteria</taxon>
        <taxon>Bacillati</taxon>
        <taxon>Bacillota</taxon>
        <taxon>Clostridia</taxon>
        <taxon>Peptostreptococcales</taxon>
        <taxon>Peptostreptococcaceae</taxon>
        <taxon>Paraclostridium</taxon>
    </lineage>
</organism>
<feature type="transmembrane region" description="Helical" evidence="6">
    <location>
        <begin position="109"/>
        <end position="131"/>
    </location>
</feature>
<dbReference type="PANTHER" id="PTHR46795">
    <property type="entry name" value="ABC TRANSPORTER PERMEASE-RELATED-RELATED"/>
    <property type="match status" value="1"/>
</dbReference>
<evidence type="ECO:0000256" key="6">
    <source>
        <dbReference type="SAM" id="Phobius"/>
    </source>
</evidence>
<dbReference type="InterPro" id="IPR052536">
    <property type="entry name" value="ABC-4_Integral_Memb_Prot"/>
</dbReference>
<keyword evidence="2" id="KW-1003">Cell membrane</keyword>
<feature type="transmembrane region" description="Helical" evidence="6">
    <location>
        <begin position="282"/>
        <end position="304"/>
    </location>
</feature>
<evidence type="ECO:0000259" key="7">
    <source>
        <dbReference type="Pfam" id="PF02687"/>
    </source>
</evidence>
<dbReference type="EMBL" id="CP124685">
    <property type="protein sequence ID" value="WGX76773.1"/>
    <property type="molecule type" value="Genomic_DNA"/>
</dbReference>
<evidence type="ECO:0000256" key="4">
    <source>
        <dbReference type="ARBA" id="ARBA00022989"/>
    </source>
</evidence>
<keyword evidence="4 6" id="KW-1133">Transmembrane helix</keyword>
<proteinExistence type="predicted"/>
<feature type="transmembrane region" description="Helical" evidence="6">
    <location>
        <begin position="194"/>
        <end position="211"/>
    </location>
</feature>
<evidence type="ECO:0000313" key="8">
    <source>
        <dbReference type="EMBL" id="WGX76773.1"/>
    </source>
</evidence>
<gene>
    <name evidence="8" type="ORF">QJS64_06910</name>
</gene>
<evidence type="ECO:0000256" key="5">
    <source>
        <dbReference type="ARBA" id="ARBA00023136"/>
    </source>
</evidence>
<evidence type="ECO:0000313" key="9">
    <source>
        <dbReference type="Proteomes" id="UP001239169"/>
    </source>
</evidence>
<comment type="subcellular location">
    <subcellularLocation>
        <location evidence="1">Cell membrane</location>
        <topology evidence="1">Multi-pass membrane protein</topology>
    </subcellularLocation>
</comment>
<feature type="transmembrane region" description="Helical" evidence="6">
    <location>
        <begin position="58"/>
        <end position="80"/>
    </location>
</feature>
<feature type="transmembrane region" description="Helical" evidence="6">
    <location>
        <begin position="231"/>
        <end position="255"/>
    </location>
</feature>
<dbReference type="PANTHER" id="PTHR46795:SF1">
    <property type="entry name" value="ABC TRANSPORTER PERMEASE PROTEIN"/>
    <property type="match status" value="1"/>
</dbReference>
<keyword evidence="5 6" id="KW-0472">Membrane</keyword>
<evidence type="ECO:0000256" key="2">
    <source>
        <dbReference type="ARBA" id="ARBA00022475"/>
    </source>
</evidence>
<feature type="transmembrane region" description="Helical" evidence="6">
    <location>
        <begin position="21"/>
        <end position="38"/>
    </location>
</feature>
<evidence type="ECO:0000256" key="3">
    <source>
        <dbReference type="ARBA" id="ARBA00022692"/>
    </source>
</evidence>
<feature type="domain" description="ABC3 transporter permease C-terminal" evidence="7">
    <location>
        <begin position="58"/>
        <end position="178"/>
    </location>
</feature>
<keyword evidence="3 6" id="KW-0812">Transmembrane</keyword>
<dbReference type="InterPro" id="IPR003838">
    <property type="entry name" value="ABC3_permease_C"/>
</dbReference>
<evidence type="ECO:0000256" key="1">
    <source>
        <dbReference type="ARBA" id="ARBA00004651"/>
    </source>
</evidence>
<reference evidence="8 9" key="1">
    <citation type="submission" date="2023-04" db="EMBL/GenBank/DDBJ databases">
        <title>Bacteria Genome Submission.</title>
        <authorList>
            <person name="Isaac P."/>
        </authorList>
    </citation>
    <scope>NUCLEOTIDE SEQUENCE [LARGE SCALE GENOMIC DNA]</scope>
    <source>
        <strain evidence="8 9">SampleS7P1</strain>
    </source>
</reference>
<accession>A0ABY8R800</accession>
<dbReference type="Proteomes" id="UP001239169">
    <property type="component" value="Chromosome"/>
</dbReference>
<protein>
    <submittedName>
        <fullName evidence="8">ABC transporter permease</fullName>
    </submittedName>
</protein>